<dbReference type="EMBL" id="JAKUDL010000010">
    <property type="protein sequence ID" value="MCH4296443.1"/>
    <property type="molecule type" value="Genomic_DNA"/>
</dbReference>
<keyword evidence="3" id="KW-0645">Protease</keyword>
<dbReference type="GO" id="GO:0006508">
    <property type="term" value="P:proteolysis"/>
    <property type="evidence" value="ECO:0007669"/>
    <property type="project" value="UniProtKB-KW"/>
</dbReference>
<keyword evidence="4" id="KW-1185">Reference proteome</keyword>
<feature type="transmembrane region" description="Helical" evidence="1">
    <location>
        <begin position="128"/>
        <end position="147"/>
    </location>
</feature>
<evidence type="ECO:0000259" key="2">
    <source>
        <dbReference type="Pfam" id="PF02517"/>
    </source>
</evidence>
<proteinExistence type="predicted"/>
<keyword evidence="1" id="KW-0812">Transmembrane</keyword>
<dbReference type="RefSeq" id="WP_240592504.1">
    <property type="nucleotide sequence ID" value="NZ_JAKUDL010000010.1"/>
</dbReference>
<organism evidence="3 4">
    <name type="scientific">Shewanella zhuhaiensis</name>
    <dbReference type="NCBI Taxonomy" id="2919576"/>
    <lineage>
        <taxon>Bacteria</taxon>
        <taxon>Pseudomonadati</taxon>
        <taxon>Pseudomonadota</taxon>
        <taxon>Gammaproteobacteria</taxon>
        <taxon>Alteromonadales</taxon>
        <taxon>Shewanellaceae</taxon>
        <taxon>Shewanella</taxon>
    </lineage>
</organism>
<feature type="transmembrane region" description="Helical" evidence="1">
    <location>
        <begin position="99"/>
        <end position="116"/>
    </location>
</feature>
<keyword evidence="3" id="KW-0378">Hydrolase</keyword>
<dbReference type="GO" id="GO:0004175">
    <property type="term" value="F:endopeptidase activity"/>
    <property type="evidence" value="ECO:0007669"/>
    <property type="project" value="UniProtKB-ARBA"/>
</dbReference>
<comment type="caution">
    <text evidence="3">The sequence shown here is derived from an EMBL/GenBank/DDBJ whole genome shotgun (WGS) entry which is preliminary data.</text>
</comment>
<accession>A0AAJ1BKU9</accession>
<gene>
    <name evidence="3" type="ORF">MJ923_19230</name>
</gene>
<feature type="transmembrane region" description="Helical" evidence="1">
    <location>
        <begin position="186"/>
        <end position="203"/>
    </location>
</feature>
<dbReference type="EC" id="3.4.-.-" evidence="3"/>
<feature type="domain" description="CAAX prenyl protease 2/Lysostaphin resistance protein A-like" evidence="2">
    <location>
        <begin position="88"/>
        <end position="195"/>
    </location>
</feature>
<name>A0AAJ1BKU9_9GAMM</name>
<protein>
    <submittedName>
        <fullName evidence="3">CPBP family glutamic-type intramembrane protease</fullName>
        <ecNumber evidence="3">3.4.-.-</ecNumber>
    </submittedName>
</protein>
<dbReference type="Proteomes" id="UP001297581">
    <property type="component" value="Unassembled WGS sequence"/>
</dbReference>
<keyword evidence="1" id="KW-1133">Transmembrane helix</keyword>
<sequence length="204" mass="21853">MLQSSLLVLAMVLLGDWTGPKVKLGTPVIDALLAGDSVATRLKAMLLPAIVGGILGGVLLVAFFAFSAPSLPAGFLENGREFSPPIYTRLLYGGITEEVLIRYGLMSFFTWVIYRLSQKPGAETGAHCYLLAILLSSILFGVGHLPVASLLSVELTPALITYIIIGNSILGVIAGLLYWRRGLEAAILAHMLAHLVMIAGEWFM</sequence>
<keyword evidence="1" id="KW-0472">Membrane</keyword>
<feature type="transmembrane region" description="Helical" evidence="1">
    <location>
        <begin position="159"/>
        <end position="179"/>
    </location>
</feature>
<dbReference type="GO" id="GO:0080120">
    <property type="term" value="P:CAAX-box protein maturation"/>
    <property type="evidence" value="ECO:0007669"/>
    <property type="project" value="UniProtKB-ARBA"/>
</dbReference>
<evidence type="ECO:0000313" key="3">
    <source>
        <dbReference type="EMBL" id="MCH4296443.1"/>
    </source>
</evidence>
<reference evidence="3 4" key="1">
    <citation type="submission" date="2022-02" db="EMBL/GenBank/DDBJ databases">
        <title>The genome sequence of Shewanella sp. 3B26.</title>
        <authorList>
            <person name="Du J."/>
        </authorList>
    </citation>
    <scope>NUCLEOTIDE SEQUENCE [LARGE SCALE GENOMIC DNA]</scope>
    <source>
        <strain evidence="3 4">3B26</strain>
    </source>
</reference>
<evidence type="ECO:0000313" key="4">
    <source>
        <dbReference type="Proteomes" id="UP001297581"/>
    </source>
</evidence>
<dbReference type="InterPro" id="IPR003675">
    <property type="entry name" value="Rce1/LyrA-like_dom"/>
</dbReference>
<dbReference type="Pfam" id="PF02517">
    <property type="entry name" value="Rce1-like"/>
    <property type="match status" value="1"/>
</dbReference>
<dbReference type="AlphaFoldDB" id="A0AAJ1BKU9"/>
<feature type="transmembrane region" description="Helical" evidence="1">
    <location>
        <begin position="46"/>
        <end position="66"/>
    </location>
</feature>
<evidence type="ECO:0000256" key="1">
    <source>
        <dbReference type="SAM" id="Phobius"/>
    </source>
</evidence>